<dbReference type="InterPro" id="IPR029044">
    <property type="entry name" value="Nucleotide-diphossugar_trans"/>
</dbReference>
<comment type="caution">
    <text evidence="1">The sequence shown here is derived from an EMBL/GenBank/DDBJ whole genome shotgun (WGS) entry which is preliminary data.</text>
</comment>
<sequence length="327" mass="38272">MDIKIAFTICSNNYLAQANTLKTSFLKHNQDFEFWIILVDEKSSEVDYGLFEPAKLILASEISVYDFEDLLNKYNIIELNTSIKPSLFKYFISQYKSIKAIYYLDPDLYFYSSLSLADNLLSSGKSAVLTPHILDPITRDGFFPDENTFLNFGIYNLGFIGIDPNNINALRLLDWWEERTLHHGQIDLCRGYFVDQLWMNLAPILFEDIAIIKNYGYNMAPWNLHERTVTDVKDKMIVNAADDLVFYHFSKLSEDENKVSKVYNRYKLSDLESLSLLYENYKLLVANNNYDKFKTIEIAYKLRPVAPKEEKKNFLIKVKRKIKKLLQ</sequence>
<dbReference type="SUPFAM" id="SSF53448">
    <property type="entry name" value="Nucleotide-diphospho-sugar transferases"/>
    <property type="match status" value="1"/>
</dbReference>
<dbReference type="RefSeq" id="WP_320555543.1">
    <property type="nucleotide sequence ID" value="NZ_JAXDAE010000006.1"/>
</dbReference>
<proteinExistence type="predicted"/>
<organism evidence="1 2">
    <name type="scientific">Winogradskyella aquimaris</name>
    <dbReference type="NCBI Taxonomy" id="864074"/>
    <lineage>
        <taxon>Bacteria</taxon>
        <taxon>Pseudomonadati</taxon>
        <taxon>Bacteroidota</taxon>
        <taxon>Flavobacteriia</taxon>
        <taxon>Flavobacteriales</taxon>
        <taxon>Flavobacteriaceae</taxon>
        <taxon>Winogradskyella</taxon>
    </lineage>
</organism>
<protein>
    <recommendedName>
        <fullName evidence="3">Glycosyl transferase</fullName>
    </recommendedName>
</protein>
<evidence type="ECO:0000313" key="1">
    <source>
        <dbReference type="EMBL" id="MDY2587171.1"/>
    </source>
</evidence>
<name>A0ABU5EM80_9FLAO</name>
<dbReference type="EMBL" id="JAXDAE010000006">
    <property type="protein sequence ID" value="MDY2587171.1"/>
    <property type="molecule type" value="Genomic_DNA"/>
</dbReference>
<reference evidence="1 2" key="1">
    <citation type="submission" date="2023-11" db="EMBL/GenBank/DDBJ databases">
        <title>Winogradskyella pelagius sp. nov., isolated from coastal sediment.</title>
        <authorList>
            <person name="Li F."/>
        </authorList>
    </citation>
    <scope>NUCLEOTIDE SEQUENCE [LARGE SCALE GENOMIC DNA]</scope>
    <source>
        <strain evidence="1 2">KCTC 23502</strain>
    </source>
</reference>
<keyword evidence="2" id="KW-1185">Reference proteome</keyword>
<evidence type="ECO:0000313" key="2">
    <source>
        <dbReference type="Proteomes" id="UP001285855"/>
    </source>
</evidence>
<dbReference type="Gene3D" id="3.90.550.10">
    <property type="entry name" value="Spore Coat Polysaccharide Biosynthesis Protein SpsA, Chain A"/>
    <property type="match status" value="1"/>
</dbReference>
<dbReference type="Proteomes" id="UP001285855">
    <property type="component" value="Unassembled WGS sequence"/>
</dbReference>
<gene>
    <name evidence="1" type="ORF">SNF14_07455</name>
</gene>
<evidence type="ECO:0008006" key="3">
    <source>
        <dbReference type="Google" id="ProtNLM"/>
    </source>
</evidence>
<accession>A0ABU5EM80</accession>